<sequence length="335" mass="37912">MPGRACCVVGCFNNSTKLQAWNKTVSEIHKPWLHIDCPCLRPYGLHRVPGRAEDQDVRQKWMKPINRDGFKPNKNTVCGTHFPDGQPTRENLYPVLFMGYESRPSPKRRCLQPLHQNSTTEPEAMETDVDVGNLENMPLQTCDVRTQWPDHIEHNYSFNCGNKPMKDCGTQTDPTPSVSAHNLNNKDYIFYTGLCADRFLEIFATPNGYVMFVSKLFGGRASDNFITKNSGFVHLIPGDEILADRFTIMDILPPGVSVALPAFTRGRKELSEHEVTSTRRLANVRIHIERAIRRLKGFKILCNVMSGRLQSVDEIVSICAGLCNLHPQLIRNSTE</sequence>
<dbReference type="PROSITE" id="PS50950">
    <property type="entry name" value="ZF_THAP"/>
    <property type="match status" value="1"/>
</dbReference>
<evidence type="ECO:0000256" key="6">
    <source>
        <dbReference type="PROSITE-ProRule" id="PRU00309"/>
    </source>
</evidence>
<evidence type="ECO:0000313" key="9">
    <source>
        <dbReference type="Proteomes" id="UP000694427"/>
    </source>
</evidence>
<name>A0A8C1GEA9_CYPCA</name>
<evidence type="ECO:0000256" key="2">
    <source>
        <dbReference type="ARBA" id="ARBA00022723"/>
    </source>
</evidence>
<evidence type="ECO:0000256" key="4">
    <source>
        <dbReference type="ARBA" id="ARBA00022833"/>
    </source>
</evidence>
<dbReference type="Pfam" id="PF05485">
    <property type="entry name" value="THAP"/>
    <property type="match status" value="1"/>
</dbReference>
<keyword evidence="2" id="KW-0479">Metal-binding</keyword>
<feature type="domain" description="THAP-type" evidence="7">
    <location>
        <begin position="1"/>
        <end position="97"/>
    </location>
</feature>
<protein>
    <recommendedName>
        <fullName evidence="7">THAP-type domain-containing protein</fullName>
    </recommendedName>
</protein>
<dbReference type="InterPro" id="IPR027806">
    <property type="entry name" value="HARBI1_dom"/>
</dbReference>
<reference evidence="8" key="1">
    <citation type="submission" date="2025-08" db="UniProtKB">
        <authorList>
            <consortium name="Ensembl"/>
        </authorList>
    </citation>
    <scope>IDENTIFICATION</scope>
</reference>
<dbReference type="Pfam" id="PF13359">
    <property type="entry name" value="DDE_Tnp_4"/>
    <property type="match status" value="1"/>
</dbReference>
<dbReference type="AlphaFoldDB" id="A0A8C1GEA9"/>
<evidence type="ECO:0000256" key="1">
    <source>
        <dbReference type="ARBA" id="ARBA00001968"/>
    </source>
</evidence>
<keyword evidence="5 6" id="KW-0238">DNA-binding</keyword>
<reference evidence="8" key="2">
    <citation type="submission" date="2025-09" db="UniProtKB">
        <authorList>
            <consortium name="Ensembl"/>
        </authorList>
    </citation>
    <scope>IDENTIFICATION</scope>
</reference>
<comment type="cofactor">
    <cofactor evidence="1">
        <name>a divalent metal cation</name>
        <dbReference type="ChEBI" id="CHEBI:60240"/>
    </cofactor>
</comment>
<dbReference type="PANTHER" id="PTHR23080">
    <property type="entry name" value="THAP DOMAIN PROTEIN"/>
    <property type="match status" value="1"/>
</dbReference>
<dbReference type="GO" id="GO:0008270">
    <property type="term" value="F:zinc ion binding"/>
    <property type="evidence" value="ECO:0007669"/>
    <property type="project" value="UniProtKB-KW"/>
</dbReference>
<keyword evidence="4" id="KW-0862">Zinc</keyword>
<evidence type="ECO:0000259" key="7">
    <source>
        <dbReference type="PROSITE" id="PS50950"/>
    </source>
</evidence>
<evidence type="ECO:0000313" key="8">
    <source>
        <dbReference type="Ensembl" id="ENSCCRP00010007546.1"/>
    </source>
</evidence>
<evidence type="ECO:0000256" key="3">
    <source>
        <dbReference type="ARBA" id="ARBA00022771"/>
    </source>
</evidence>
<dbReference type="Ensembl" id="ENSCCRT00010008183.1">
    <property type="protein sequence ID" value="ENSCCRP00010007546.1"/>
    <property type="gene ID" value="ENSCCRG00010003198.1"/>
</dbReference>
<dbReference type="InterPro" id="IPR006612">
    <property type="entry name" value="THAP_Znf"/>
</dbReference>
<organism evidence="8 9">
    <name type="scientific">Cyprinus carpio</name>
    <name type="common">Common carp</name>
    <dbReference type="NCBI Taxonomy" id="7962"/>
    <lineage>
        <taxon>Eukaryota</taxon>
        <taxon>Metazoa</taxon>
        <taxon>Chordata</taxon>
        <taxon>Craniata</taxon>
        <taxon>Vertebrata</taxon>
        <taxon>Euteleostomi</taxon>
        <taxon>Actinopterygii</taxon>
        <taxon>Neopterygii</taxon>
        <taxon>Teleostei</taxon>
        <taxon>Ostariophysi</taxon>
        <taxon>Cypriniformes</taxon>
        <taxon>Cyprinidae</taxon>
        <taxon>Cyprininae</taxon>
        <taxon>Cyprinus</taxon>
    </lineage>
</organism>
<dbReference type="PANTHER" id="PTHR23080:SF143">
    <property type="entry name" value="SI:DKEY-56D12.4"/>
    <property type="match status" value="1"/>
</dbReference>
<dbReference type="Proteomes" id="UP000694427">
    <property type="component" value="Unplaced"/>
</dbReference>
<accession>A0A8C1GEA9</accession>
<proteinExistence type="predicted"/>
<evidence type="ECO:0000256" key="5">
    <source>
        <dbReference type="ARBA" id="ARBA00023125"/>
    </source>
</evidence>
<keyword evidence="3 6" id="KW-0863">Zinc-finger</keyword>
<keyword evidence="9" id="KW-1185">Reference proteome</keyword>
<dbReference type="GO" id="GO:0003677">
    <property type="term" value="F:DNA binding"/>
    <property type="evidence" value="ECO:0007669"/>
    <property type="project" value="UniProtKB-UniRule"/>
</dbReference>